<comment type="caution">
    <text evidence="1">The sequence shown here is derived from an EMBL/GenBank/DDBJ whole genome shotgun (WGS) entry which is preliminary data.</text>
</comment>
<reference evidence="1" key="1">
    <citation type="journal article" date="2023" name="Insect Mol. Biol.">
        <title>Genome sequencing provides insights into the evolution of gene families encoding plant cell wall-degrading enzymes in longhorned beetles.</title>
        <authorList>
            <person name="Shin N.R."/>
            <person name="Okamura Y."/>
            <person name="Kirsch R."/>
            <person name="Pauchet Y."/>
        </authorList>
    </citation>
    <scope>NUCLEOTIDE SEQUENCE</scope>
    <source>
        <strain evidence="1">MMC_N1</strain>
    </source>
</reference>
<sequence>MSTRTSQLCLIHSSDANYSKNFLEMYSCHGDQIQKPKRPGYYLGNLETDKMCLVKITHKKSLPVPSHYLLPFYYFVRQFYGKGTNRIIPTVEKWVPGCGLNMIVPQLNHGDEFFDDIDLFTKFCKLTPNQVVSVFKEMAHNPGYLGSPFTAMTESELLKFETIETVLSEATQSEQNIAEEIEEKA</sequence>
<proteinExistence type="predicted"/>
<evidence type="ECO:0000313" key="2">
    <source>
        <dbReference type="Proteomes" id="UP001162164"/>
    </source>
</evidence>
<gene>
    <name evidence="1" type="ORF">NQ317_006630</name>
</gene>
<dbReference type="EMBL" id="JAPWTJ010001600">
    <property type="protein sequence ID" value="KAJ8970631.1"/>
    <property type="molecule type" value="Genomic_DNA"/>
</dbReference>
<evidence type="ECO:0000313" key="1">
    <source>
        <dbReference type="EMBL" id="KAJ8970631.1"/>
    </source>
</evidence>
<name>A0ABQ9J0J0_9CUCU</name>
<dbReference type="Proteomes" id="UP001162164">
    <property type="component" value="Unassembled WGS sequence"/>
</dbReference>
<organism evidence="1 2">
    <name type="scientific">Molorchus minor</name>
    <dbReference type="NCBI Taxonomy" id="1323400"/>
    <lineage>
        <taxon>Eukaryota</taxon>
        <taxon>Metazoa</taxon>
        <taxon>Ecdysozoa</taxon>
        <taxon>Arthropoda</taxon>
        <taxon>Hexapoda</taxon>
        <taxon>Insecta</taxon>
        <taxon>Pterygota</taxon>
        <taxon>Neoptera</taxon>
        <taxon>Endopterygota</taxon>
        <taxon>Coleoptera</taxon>
        <taxon>Polyphaga</taxon>
        <taxon>Cucujiformia</taxon>
        <taxon>Chrysomeloidea</taxon>
        <taxon>Cerambycidae</taxon>
        <taxon>Lamiinae</taxon>
        <taxon>Monochamini</taxon>
        <taxon>Molorchus</taxon>
    </lineage>
</organism>
<protein>
    <submittedName>
        <fullName evidence="1">Uncharacterized protein</fullName>
    </submittedName>
</protein>
<keyword evidence="2" id="KW-1185">Reference proteome</keyword>
<accession>A0ABQ9J0J0</accession>